<dbReference type="PANTHER" id="PTHR33085:SF104">
    <property type="entry name" value="DUF1618 DOMAIN-CONTAINING PROTEIN"/>
    <property type="match status" value="1"/>
</dbReference>
<evidence type="ECO:0000313" key="2">
    <source>
        <dbReference type="Proteomes" id="UP000015105"/>
    </source>
</evidence>
<keyword evidence="2" id="KW-1185">Reference proteome</keyword>
<name>A0A453NFU5_AEGTS</name>
<dbReference type="AlphaFoldDB" id="A0A453NFU5"/>
<protein>
    <recommendedName>
        <fullName evidence="3">DUF295 domain-containing protein</fullName>
    </recommendedName>
</protein>
<dbReference type="EnsemblPlants" id="AET6Gv20360500.3">
    <property type="protein sequence ID" value="AET6Gv20360500.3"/>
    <property type="gene ID" value="AET6Gv20360500"/>
</dbReference>
<proteinExistence type="predicted"/>
<evidence type="ECO:0008006" key="3">
    <source>
        <dbReference type="Google" id="ProtNLM"/>
    </source>
</evidence>
<reference evidence="1" key="5">
    <citation type="journal article" date="2021" name="G3 (Bethesda)">
        <title>Aegilops tauschii genome assembly Aet v5.0 features greater sequence contiguity and improved annotation.</title>
        <authorList>
            <person name="Wang L."/>
            <person name="Zhu T."/>
            <person name="Rodriguez J.C."/>
            <person name="Deal K.R."/>
            <person name="Dubcovsky J."/>
            <person name="McGuire P.E."/>
            <person name="Lux T."/>
            <person name="Spannagl M."/>
            <person name="Mayer K.F.X."/>
            <person name="Baldrich P."/>
            <person name="Meyers B.C."/>
            <person name="Huo N."/>
            <person name="Gu Y.Q."/>
            <person name="Zhou H."/>
            <person name="Devos K.M."/>
            <person name="Bennetzen J.L."/>
            <person name="Unver T."/>
            <person name="Budak H."/>
            <person name="Gulick P.J."/>
            <person name="Galiba G."/>
            <person name="Kalapos B."/>
            <person name="Nelson D.R."/>
            <person name="Li P."/>
            <person name="You F.M."/>
            <person name="Luo M.C."/>
            <person name="Dvorak J."/>
        </authorList>
    </citation>
    <scope>NUCLEOTIDE SEQUENCE [LARGE SCALE GENOMIC DNA]</scope>
    <source>
        <strain evidence="1">cv. AL8/78</strain>
    </source>
</reference>
<dbReference type="Gramene" id="AET6Gv20360500.3">
    <property type="protein sequence ID" value="AET6Gv20360500.3"/>
    <property type="gene ID" value="AET6Gv20360500"/>
</dbReference>
<accession>A0A453NFU5</accession>
<dbReference type="PANTHER" id="PTHR33085">
    <property type="entry name" value="OS12G0113100 PROTEIN-RELATED"/>
    <property type="match status" value="1"/>
</dbReference>
<evidence type="ECO:0000313" key="1">
    <source>
        <dbReference type="EnsemblPlants" id="AET6Gv20360500.3"/>
    </source>
</evidence>
<dbReference type="InterPro" id="IPR012871">
    <property type="entry name" value="DUF1668_ORYSA"/>
</dbReference>
<reference evidence="1" key="3">
    <citation type="journal article" date="2017" name="Nature">
        <title>Genome sequence of the progenitor of the wheat D genome Aegilops tauschii.</title>
        <authorList>
            <person name="Luo M.C."/>
            <person name="Gu Y.Q."/>
            <person name="Puiu D."/>
            <person name="Wang H."/>
            <person name="Twardziok S.O."/>
            <person name="Deal K.R."/>
            <person name="Huo N."/>
            <person name="Zhu T."/>
            <person name="Wang L."/>
            <person name="Wang Y."/>
            <person name="McGuire P.E."/>
            <person name="Liu S."/>
            <person name="Long H."/>
            <person name="Ramasamy R.K."/>
            <person name="Rodriguez J.C."/>
            <person name="Van S.L."/>
            <person name="Yuan L."/>
            <person name="Wang Z."/>
            <person name="Xia Z."/>
            <person name="Xiao L."/>
            <person name="Anderson O.D."/>
            <person name="Ouyang S."/>
            <person name="Liang Y."/>
            <person name="Zimin A.V."/>
            <person name="Pertea G."/>
            <person name="Qi P."/>
            <person name="Bennetzen J.L."/>
            <person name="Dai X."/>
            <person name="Dawson M.W."/>
            <person name="Muller H.G."/>
            <person name="Kugler K."/>
            <person name="Rivarola-Duarte L."/>
            <person name="Spannagl M."/>
            <person name="Mayer K.F.X."/>
            <person name="Lu F.H."/>
            <person name="Bevan M.W."/>
            <person name="Leroy P."/>
            <person name="Li P."/>
            <person name="You F.M."/>
            <person name="Sun Q."/>
            <person name="Liu Z."/>
            <person name="Lyons E."/>
            <person name="Wicker T."/>
            <person name="Salzberg S.L."/>
            <person name="Devos K.M."/>
            <person name="Dvorak J."/>
        </authorList>
    </citation>
    <scope>NUCLEOTIDE SEQUENCE [LARGE SCALE GENOMIC DNA]</scope>
    <source>
        <strain evidence="1">cv. AL8/78</strain>
    </source>
</reference>
<organism evidence="1 2">
    <name type="scientific">Aegilops tauschii subsp. strangulata</name>
    <name type="common">Goatgrass</name>
    <dbReference type="NCBI Taxonomy" id="200361"/>
    <lineage>
        <taxon>Eukaryota</taxon>
        <taxon>Viridiplantae</taxon>
        <taxon>Streptophyta</taxon>
        <taxon>Embryophyta</taxon>
        <taxon>Tracheophyta</taxon>
        <taxon>Spermatophyta</taxon>
        <taxon>Magnoliopsida</taxon>
        <taxon>Liliopsida</taxon>
        <taxon>Poales</taxon>
        <taxon>Poaceae</taxon>
        <taxon>BOP clade</taxon>
        <taxon>Pooideae</taxon>
        <taxon>Triticodae</taxon>
        <taxon>Triticeae</taxon>
        <taxon>Triticinae</taxon>
        <taxon>Aegilops</taxon>
    </lineage>
</organism>
<reference evidence="2" key="2">
    <citation type="journal article" date="2017" name="Nat. Plants">
        <title>The Aegilops tauschii genome reveals multiple impacts of transposons.</title>
        <authorList>
            <person name="Zhao G."/>
            <person name="Zou C."/>
            <person name="Li K."/>
            <person name="Wang K."/>
            <person name="Li T."/>
            <person name="Gao L."/>
            <person name="Zhang X."/>
            <person name="Wang H."/>
            <person name="Yang Z."/>
            <person name="Liu X."/>
            <person name="Jiang W."/>
            <person name="Mao L."/>
            <person name="Kong X."/>
            <person name="Jiao Y."/>
            <person name="Jia J."/>
        </authorList>
    </citation>
    <scope>NUCLEOTIDE SEQUENCE [LARGE SCALE GENOMIC DNA]</scope>
    <source>
        <strain evidence="2">cv. AL8/78</strain>
    </source>
</reference>
<reference evidence="2" key="1">
    <citation type="journal article" date="2014" name="Science">
        <title>Ancient hybridizations among the ancestral genomes of bread wheat.</title>
        <authorList>
            <consortium name="International Wheat Genome Sequencing Consortium,"/>
            <person name="Marcussen T."/>
            <person name="Sandve S.R."/>
            <person name="Heier L."/>
            <person name="Spannagl M."/>
            <person name="Pfeifer M."/>
            <person name="Jakobsen K.S."/>
            <person name="Wulff B.B."/>
            <person name="Steuernagel B."/>
            <person name="Mayer K.F."/>
            <person name="Olsen O.A."/>
        </authorList>
    </citation>
    <scope>NUCLEOTIDE SEQUENCE [LARGE SCALE GENOMIC DNA]</scope>
    <source>
        <strain evidence="2">cv. AL8/78</strain>
    </source>
</reference>
<dbReference type="Proteomes" id="UP000015105">
    <property type="component" value="Chromosome 6D"/>
</dbReference>
<dbReference type="Pfam" id="PF07893">
    <property type="entry name" value="DUF1668"/>
    <property type="match status" value="1"/>
</dbReference>
<reference evidence="1" key="4">
    <citation type="submission" date="2019-03" db="UniProtKB">
        <authorList>
            <consortium name="EnsemblPlants"/>
        </authorList>
    </citation>
    <scope>IDENTIFICATION</scope>
</reference>
<sequence>PASSSPPPHPLWSVLRRRLSPSRNQLQLQLGNRLVLPSSRNQLRFRTNSAACLLPVRDLVSSKKSHLLCPVCRMSKRRRQGEEGQANCHDRSGNKHEKSLYLVLDDWHRGFTIRKLDADSPDVSNPPVVRLVSPARDLPMDFAALGGNIIATSNQYTATVVFDTETDALAMGNPLPDSLLDAANYFFTAGDVLFAFAYYFMRRPHSFQVLTATKDDMNTLCPSTDWSWKSMPAPFAKDEKIESYALHPDGHTMFVSSYINEINRGTFSFDTKTSEWRRHGEWMFPFVLEGFFDADLDAWVGLHPDGYICSCQVPSLSNSSSTLQQPNWKMAKEHRMWNPYHQLARGRGPTLTYMGNSRFFLVDCVAADGLEFQDAFGDSRGCVLNMTTFRLRYDSEGNLRIKDRDTTSCRVSKQLSTFSPVAFWM</sequence>